<evidence type="ECO:0000313" key="6">
    <source>
        <dbReference type="EMBL" id="KKW28284.1"/>
    </source>
</evidence>
<evidence type="ECO:0000256" key="5">
    <source>
        <dbReference type="SAM" id="Phobius"/>
    </source>
</evidence>
<feature type="binding site" evidence="2">
    <location>
        <position position="66"/>
    </location>
    <ligand>
        <name>substrate</name>
    </ligand>
</feature>
<evidence type="ECO:0000256" key="2">
    <source>
        <dbReference type="PIRSR" id="PIRSR600829-2"/>
    </source>
</evidence>
<feature type="binding site" evidence="3">
    <location>
        <position position="25"/>
    </location>
    <ligand>
        <name>ATP</name>
        <dbReference type="ChEBI" id="CHEBI:30616"/>
    </ligand>
</feature>
<dbReference type="GO" id="GO:0016020">
    <property type="term" value="C:membrane"/>
    <property type="evidence" value="ECO:0007669"/>
    <property type="project" value="InterPro"/>
</dbReference>
<keyword evidence="4" id="KW-0460">Magnesium</keyword>
<protein>
    <submittedName>
        <fullName evidence="6">Diacylglycerol kinase</fullName>
    </submittedName>
</protein>
<dbReference type="GO" id="GO:0008654">
    <property type="term" value="P:phospholipid biosynthetic process"/>
    <property type="evidence" value="ECO:0007669"/>
    <property type="project" value="InterPro"/>
</dbReference>
<name>A0A0G2A7J8_9BACT</name>
<feature type="binding site" evidence="3">
    <location>
        <begin position="91"/>
        <end position="92"/>
    </location>
    <ligand>
        <name>ATP</name>
        <dbReference type="ChEBI" id="CHEBI:30616"/>
    </ligand>
</feature>
<dbReference type="InterPro" id="IPR000829">
    <property type="entry name" value="DAGK"/>
</dbReference>
<comment type="caution">
    <text evidence="6">The sequence shown here is derived from an EMBL/GenBank/DDBJ whole genome shotgun (WGS) entry which is preliminary data.</text>
</comment>
<dbReference type="GO" id="GO:0016301">
    <property type="term" value="F:kinase activity"/>
    <property type="evidence" value="ECO:0007669"/>
    <property type="project" value="UniProtKB-KW"/>
</dbReference>
<reference evidence="6 7" key="1">
    <citation type="journal article" date="2015" name="Nature">
        <title>rRNA introns, odd ribosomes, and small enigmatic genomes across a large radiation of phyla.</title>
        <authorList>
            <person name="Brown C.T."/>
            <person name="Hug L.A."/>
            <person name="Thomas B.C."/>
            <person name="Sharon I."/>
            <person name="Castelle C.J."/>
            <person name="Singh A."/>
            <person name="Wilkins M.J."/>
            <person name="Williams K.H."/>
            <person name="Banfield J.F."/>
        </authorList>
    </citation>
    <scope>NUCLEOTIDE SEQUENCE [LARGE SCALE GENOMIC DNA]</scope>
</reference>
<feature type="transmembrane region" description="Helical" evidence="5">
    <location>
        <begin position="28"/>
        <end position="47"/>
    </location>
</feature>
<feature type="transmembrane region" description="Helical" evidence="5">
    <location>
        <begin position="53"/>
        <end position="72"/>
    </location>
</feature>
<dbReference type="PANTHER" id="PTHR34299">
    <property type="entry name" value="DIACYLGLYCEROL KINASE"/>
    <property type="match status" value="1"/>
</dbReference>
<keyword evidence="5" id="KW-0472">Membrane</keyword>
<feature type="transmembrane region" description="Helical" evidence="5">
    <location>
        <begin position="93"/>
        <end position="113"/>
    </location>
</feature>
<feature type="binding site" evidence="4">
    <location>
        <position position="73"/>
    </location>
    <ligand>
        <name>a divalent metal cation</name>
        <dbReference type="ChEBI" id="CHEBI:60240"/>
    </ligand>
</feature>
<dbReference type="GO" id="GO:0005524">
    <property type="term" value="F:ATP binding"/>
    <property type="evidence" value="ECO:0007669"/>
    <property type="project" value="UniProtKB-KW"/>
</dbReference>
<gene>
    <name evidence="6" type="ORF">UY72_C0077G0003</name>
</gene>
<dbReference type="Gene3D" id="1.10.3830.10">
    <property type="entry name" value="Diacylglycerol kinase (DAGK) domain"/>
    <property type="match status" value="1"/>
</dbReference>
<keyword evidence="4" id="KW-0479">Metal-binding</keyword>
<comment type="cofactor">
    <cofactor evidence="4">
        <name>Mg(2+)</name>
        <dbReference type="ChEBI" id="CHEBI:18420"/>
    </cofactor>
    <text evidence="4">Mn(2+), Zn(2+), Cd(2+) and Co(2+) support activity to lesser extents.</text>
</comment>
<evidence type="ECO:0000256" key="3">
    <source>
        <dbReference type="PIRSR" id="PIRSR600829-3"/>
    </source>
</evidence>
<dbReference type="Pfam" id="PF01219">
    <property type="entry name" value="DAGK_prokar"/>
    <property type="match status" value="1"/>
</dbReference>
<keyword evidence="6" id="KW-0418">Kinase</keyword>
<accession>A0A0G2A7J8</accession>
<feature type="binding site" evidence="3">
    <location>
        <position position="73"/>
    </location>
    <ligand>
        <name>ATP</name>
        <dbReference type="ChEBI" id="CHEBI:30616"/>
    </ligand>
</feature>
<dbReference type="AlphaFoldDB" id="A0A0G2A7J8"/>
<evidence type="ECO:0000256" key="4">
    <source>
        <dbReference type="PIRSR" id="PIRSR600829-4"/>
    </source>
</evidence>
<dbReference type="GO" id="GO:0046872">
    <property type="term" value="F:metal ion binding"/>
    <property type="evidence" value="ECO:0007669"/>
    <property type="project" value="UniProtKB-KW"/>
</dbReference>
<feature type="active site" description="Proton acceptor" evidence="1">
    <location>
        <position position="66"/>
    </location>
</feature>
<keyword evidence="5" id="KW-1133">Transmembrane helix</keyword>
<keyword evidence="6" id="KW-0808">Transferase</keyword>
<proteinExistence type="predicted"/>
<feature type="binding site" evidence="4">
    <location>
        <position position="25"/>
    </location>
    <ligand>
        <name>a divalent metal cation</name>
        <dbReference type="ChEBI" id="CHEBI:60240"/>
    </ligand>
</feature>
<evidence type="ECO:0000256" key="1">
    <source>
        <dbReference type="PIRSR" id="PIRSR600829-1"/>
    </source>
</evidence>
<keyword evidence="3" id="KW-0547">Nucleotide-binding</keyword>
<dbReference type="EMBL" id="LCRD01000077">
    <property type="protein sequence ID" value="KKW28284.1"/>
    <property type="molecule type" value="Genomic_DNA"/>
</dbReference>
<keyword evidence="5" id="KW-0812">Transmembrane</keyword>
<dbReference type="PANTHER" id="PTHR34299:SF1">
    <property type="entry name" value="DIACYLGLYCEROL KINASE"/>
    <property type="match status" value="1"/>
</dbReference>
<sequence length="135" mass="15205">MISFTTFGRSFRHAIRGLGDIARAEQSFRLQLIVALLILVLTFFVDLDQWEKILLILLVAAVLVLEIVNTILERIADAVEPRVSPMVREIKDMMAGAVLITALTSALVGFMILGPHILTIFDELRETVWYTFGNF</sequence>
<dbReference type="Proteomes" id="UP000034846">
    <property type="component" value="Unassembled WGS sequence"/>
</dbReference>
<dbReference type="CDD" id="cd14263">
    <property type="entry name" value="DAGK_IM_like"/>
    <property type="match status" value="1"/>
</dbReference>
<keyword evidence="3" id="KW-0067">ATP-binding</keyword>
<organism evidence="6 7">
    <name type="scientific">Candidatus Uhrbacteria bacterium GW2011_GWD2_52_7</name>
    <dbReference type="NCBI Taxonomy" id="1618989"/>
    <lineage>
        <taxon>Bacteria</taxon>
        <taxon>Candidatus Uhriibacteriota</taxon>
    </lineage>
</organism>
<evidence type="ECO:0000313" key="7">
    <source>
        <dbReference type="Proteomes" id="UP000034846"/>
    </source>
</evidence>